<organism evidence="2 3">
    <name type="scientific">Mycoplasma testudineum</name>
    <dbReference type="NCBI Taxonomy" id="244584"/>
    <lineage>
        <taxon>Bacteria</taxon>
        <taxon>Bacillati</taxon>
        <taxon>Mycoplasmatota</taxon>
        <taxon>Mollicutes</taxon>
        <taxon>Mycoplasmataceae</taxon>
        <taxon>Mycoplasma</taxon>
    </lineage>
</organism>
<evidence type="ECO:0000313" key="2">
    <source>
        <dbReference type="EMBL" id="TDO21120.1"/>
    </source>
</evidence>
<sequence>MILSLLVGSIICLSLYGIEYIRYYAFLGWVIGTSIVWLIYNFNIVILRKYLSKLTKFSYFGVYLLKMIVVGIIITAVVFINLFSEIRLMSSVEIALAPINIFALIFGIGTIPAIVIIVNLCKLKGETKSGIK</sequence>
<keyword evidence="3" id="KW-1185">Reference proteome</keyword>
<dbReference type="EMBL" id="SNWN01000009">
    <property type="protein sequence ID" value="TDO21120.1"/>
    <property type="molecule type" value="Genomic_DNA"/>
</dbReference>
<evidence type="ECO:0000313" key="3">
    <source>
        <dbReference type="Proteomes" id="UP000295518"/>
    </source>
</evidence>
<keyword evidence="1" id="KW-0472">Membrane</keyword>
<dbReference type="Proteomes" id="UP000295518">
    <property type="component" value="Unassembled WGS sequence"/>
</dbReference>
<reference evidence="2 3" key="1">
    <citation type="submission" date="2019-03" db="EMBL/GenBank/DDBJ databases">
        <title>Genomic Encyclopedia of Archaeal and Bacterial Type Strains, Phase II (KMG-II): from individual species to whole genera.</title>
        <authorList>
            <person name="Goeker M."/>
        </authorList>
    </citation>
    <scope>NUCLEOTIDE SEQUENCE [LARGE SCALE GENOMIC DNA]</scope>
    <source>
        <strain evidence="2 3">ATCC 700618</strain>
    </source>
</reference>
<proteinExistence type="predicted"/>
<feature type="transmembrane region" description="Helical" evidence="1">
    <location>
        <begin position="95"/>
        <end position="121"/>
    </location>
</feature>
<dbReference type="OrthoDB" id="400726at2"/>
<feature type="transmembrane region" description="Helical" evidence="1">
    <location>
        <begin position="27"/>
        <end position="47"/>
    </location>
</feature>
<keyword evidence="1" id="KW-0812">Transmembrane</keyword>
<feature type="transmembrane region" description="Helical" evidence="1">
    <location>
        <begin position="59"/>
        <end position="83"/>
    </location>
</feature>
<protein>
    <submittedName>
        <fullName evidence="2">Uncharacterized protein</fullName>
    </submittedName>
</protein>
<gene>
    <name evidence="2" type="ORF">EI74_0140</name>
</gene>
<dbReference type="AlphaFoldDB" id="A0A4R6IFJ3"/>
<comment type="caution">
    <text evidence="2">The sequence shown here is derived from an EMBL/GenBank/DDBJ whole genome shotgun (WGS) entry which is preliminary data.</text>
</comment>
<name>A0A4R6IFJ3_9MOLU</name>
<dbReference type="RefSeq" id="WP_133509954.1">
    <property type="nucleotide sequence ID" value="NZ_NNCE01000001.1"/>
</dbReference>
<keyword evidence="1" id="KW-1133">Transmembrane helix</keyword>
<evidence type="ECO:0000256" key="1">
    <source>
        <dbReference type="SAM" id="Phobius"/>
    </source>
</evidence>
<accession>A0A4R6IFJ3</accession>